<organism evidence="5 6">
    <name type="scientific">Oryzihumus leptocrescens</name>
    <dbReference type="NCBI Taxonomy" id="297536"/>
    <lineage>
        <taxon>Bacteria</taxon>
        <taxon>Bacillati</taxon>
        <taxon>Actinomycetota</taxon>
        <taxon>Actinomycetes</taxon>
        <taxon>Micrococcales</taxon>
        <taxon>Intrasporangiaceae</taxon>
        <taxon>Oryzihumus</taxon>
    </lineage>
</organism>
<gene>
    <name evidence="5" type="ORF">FB474_0914</name>
</gene>
<dbReference type="Pfam" id="PF22725">
    <property type="entry name" value="GFO_IDH_MocA_C3"/>
    <property type="match status" value="1"/>
</dbReference>
<proteinExistence type="predicted"/>
<dbReference type="OrthoDB" id="179913at2"/>
<evidence type="ECO:0000256" key="1">
    <source>
        <dbReference type="ARBA" id="ARBA00023027"/>
    </source>
</evidence>
<dbReference type="Pfam" id="PF01408">
    <property type="entry name" value="GFO_IDH_MocA"/>
    <property type="match status" value="1"/>
</dbReference>
<name>A0A542ZGZ1_9MICO</name>
<feature type="region of interest" description="Disordered" evidence="2">
    <location>
        <begin position="337"/>
        <end position="366"/>
    </location>
</feature>
<dbReference type="InterPro" id="IPR036291">
    <property type="entry name" value="NAD(P)-bd_dom_sf"/>
</dbReference>
<feature type="domain" description="GFO/IDH/MocA-like oxidoreductase" evidence="4">
    <location>
        <begin position="133"/>
        <end position="241"/>
    </location>
</feature>
<evidence type="ECO:0000256" key="2">
    <source>
        <dbReference type="SAM" id="MobiDB-lite"/>
    </source>
</evidence>
<dbReference type="PANTHER" id="PTHR43377:SF6">
    <property type="entry name" value="GFO_IDH_MOCA-LIKE OXIDOREDUCTASE N-TERMINAL DOMAIN-CONTAINING PROTEIN"/>
    <property type="match status" value="1"/>
</dbReference>
<evidence type="ECO:0000313" key="5">
    <source>
        <dbReference type="EMBL" id="TQL59559.1"/>
    </source>
</evidence>
<feature type="compositionally biased region" description="Basic and acidic residues" evidence="2">
    <location>
        <begin position="337"/>
        <end position="346"/>
    </location>
</feature>
<accession>A0A542ZGZ1</accession>
<dbReference type="SUPFAM" id="SSF51735">
    <property type="entry name" value="NAD(P)-binding Rossmann-fold domains"/>
    <property type="match status" value="1"/>
</dbReference>
<keyword evidence="1" id="KW-0520">NAD</keyword>
<evidence type="ECO:0000313" key="6">
    <source>
        <dbReference type="Proteomes" id="UP000319514"/>
    </source>
</evidence>
<dbReference type="PANTHER" id="PTHR43377">
    <property type="entry name" value="BILIVERDIN REDUCTASE A"/>
    <property type="match status" value="1"/>
</dbReference>
<dbReference type="Proteomes" id="UP000319514">
    <property type="component" value="Unassembled WGS sequence"/>
</dbReference>
<keyword evidence="6" id="KW-1185">Reference proteome</keyword>
<evidence type="ECO:0000259" key="4">
    <source>
        <dbReference type="Pfam" id="PF22725"/>
    </source>
</evidence>
<dbReference type="InterPro" id="IPR055170">
    <property type="entry name" value="GFO_IDH_MocA-like_dom"/>
</dbReference>
<sequence>MTSSSALRVGVVGCGYWGSKHVRVLQSLDDVSQVVLVDGRTDRVNSLLRGFPGARSFADLPSALPEVDAVVIATPPTTHTPLALAAIAAGKHVLVEKPLATTASDARQLVAAAREAGVTLMVGHTFEHNAAVDKLRSLVQQRELGDVYNIDTARLNLGLYQSDVNVIFDLAPHDISIINRVLGTTPAYVHAWGACHANSRHEDVAYLRLFYPDLAVSANIHVSWLDPCKVRRVTVVGSRKMAVYDDLAVDERIRVFDKGVTPPVDDQDLTQPPMTYRHGDITVPHLDFEEPLMVQDRRFLHSIRTGERPLTSGENGLAVVEVLEALQISMREGRPVHLSELAEPRPPRPTRRRRPVAHKTSLVGSA</sequence>
<feature type="compositionally biased region" description="Basic residues" evidence="2">
    <location>
        <begin position="348"/>
        <end position="357"/>
    </location>
</feature>
<dbReference type="Gene3D" id="3.30.360.10">
    <property type="entry name" value="Dihydrodipicolinate Reductase, domain 2"/>
    <property type="match status" value="1"/>
</dbReference>
<dbReference type="SUPFAM" id="SSF55347">
    <property type="entry name" value="Glyceraldehyde-3-phosphate dehydrogenase-like, C-terminal domain"/>
    <property type="match status" value="1"/>
</dbReference>
<evidence type="ECO:0000259" key="3">
    <source>
        <dbReference type="Pfam" id="PF01408"/>
    </source>
</evidence>
<dbReference type="RefSeq" id="WP_141787565.1">
    <property type="nucleotide sequence ID" value="NZ_BAAAKX010000013.1"/>
</dbReference>
<dbReference type="Gene3D" id="3.40.50.720">
    <property type="entry name" value="NAD(P)-binding Rossmann-like Domain"/>
    <property type="match status" value="1"/>
</dbReference>
<feature type="domain" description="Gfo/Idh/MocA-like oxidoreductase N-terminal" evidence="3">
    <location>
        <begin position="7"/>
        <end position="124"/>
    </location>
</feature>
<protein>
    <submittedName>
        <fullName evidence="5">Putative dehydrogenase</fullName>
    </submittedName>
</protein>
<dbReference type="AlphaFoldDB" id="A0A542ZGZ1"/>
<dbReference type="InterPro" id="IPR000683">
    <property type="entry name" value="Gfo/Idh/MocA-like_OxRdtase_N"/>
</dbReference>
<dbReference type="GO" id="GO:0000166">
    <property type="term" value="F:nucleotide binding"/>
    <property type="evidence" value="ECO:0007669"/>
    <property type="project" value="InterPro"/>
</dbReference>
<reference evidence="5 6" key="1">
    <citation type="submission" date="2019-06" db="EMBL/GenBank/DDBJ databases">
        <title>Sequencing the genomes of 1000 actinobacteria strains.</title>
        <authorList>
            <person name="Klenk H.-P."/>
        </authorList>
    </citation>
    <scope>NUCLEOTIDE SEQUENCE [LARGE SCALE GENOMIC DNA]</scope>
    <source>
        <strain evidence="5 6">DSM 18082</strain>
    </source>
</reference>
<dbReference type="InterPro" id="IPR051450">
    <property type="entry name" value="Gfo/Idh/MocA_Oxidoreductases"/>
</dbReference>
<dbReference type="EMBL" id="VFOQ01000001">
    <property type="protein sequence ID" value="TQL59559.1"/>
    <property type="molecule type" value="Genomic_DNA"/>
</dbReference>
<comment type="caution">
    <text evidence="5">The sequence shown here is derived from an EMBL/GenBank/DDBJ whole genome shotgun (WGS) entry which is preliminary data.</text>
</comment>